<sequence>MTPHTEALSSPSPLLDFEHPEIQRLIRDRRWLSLSEHERTGRIYDFVRNEIAFGYNERDNLPASRVLADGMGQCNTKGTLLMALLRATGIACRLHGFTIDKALQKGAVTGMAYHLAPAEIVHSWVEVQVDGQWLNLEGFILDQPYLHALQQRFPEARSFSGFGAATPNLQSPAVEWRGTHTYIQKAGICQDLGVYVNPDSFYAQQGGNLSGVKSWLYRHIIRKGMNRNVARIRLGSAPPARGQI</sequence>
<keyword evidence="4" id="KW-1185">Reference proteome</keyword>
<dbReference type="PANTHER" id="PTHR33490">
    <property type="entry name" value="BLR5614 PROTEIN-RELATED"/>
    <property type="match status" value="1"/>
</dbReference>
<gene>
    <name evidence="2" type="ORF">LPB072_06855</name>
    <name evidence="3" type="ORF">LPB72_16340</name>
</gene>
<dbReference type="Proteomes" id="UP000185657">
    <property type="component" value="Unassembled WGS sequence"/>
</dbReference>
<feature type="domain" description="Transglutaminase-like" evidence="1">
    <location>
        <begin position="36"/>
        <end position="137"/>
    </location>
</feature>
<protein>
    <submittedName>
        <fullName evidence="2">Transglutaminase</fullName>
    </submittedName>
</protein>
<evidence type="ECO:0000313" key="2">
    <source>
        <dbReference type="EMBL" id="AOW12606.1"/>
    </source>
</evidence>
<dbReference type="STRING" id="1763535.LPB072_06855"/>
<reference evidence="2 5" key="2">
    <citation type="submission" date="2016-10" db="EMBL/GenBank/DDBJ databases">
        <title>Hydorgenophaga sp. LPB0072 isolated from gastropod.</title>
        <authorList>
            <person name="Kim E."/>
            <person name="Yi H."/>
        </authorList>
    </citation>
    <scope>NUCLEOTIDE SEQUENCE [LARGE SCALE GENOMIC DNA]</scope>
    <source>
        <strain evidence="2 5">LPB0072</strain>
    </source>
</reference>
<dbReference type="SUPFAM" id="SSF54001">
    <property type="entry name" value="Cysteine proteinases"/>
    <property type="match status" value="1"/>
</dbReference>
<dbReference type="EMBL" id="LVWD01000030">
    <property type="protein sequence ID" value="OAD40477.1"/>
    <property type="molecule type" value="Genomic_DNA"/>
</dbReference>
<evidence type="ECO:0000313" key="5">
    <source>
        <dbReference type="Proteomes" id="UP000185680"/>
    </source>
</evidence>
<dbReference type="PANTHER" id="PTHR33490:SF3">
    <property type="entry name" value="CONSERVED INTEGRAL MEMBRANE PROTEIN"/>
    <property type="match status" value="1"/>
</dbReference>
<dbReference type="Gene3D" id="3.10.620.30">
    <property type="match status" value="1"/>
</dbReference>
<dbReference type="KEGG" id="hyl:LPB072_06855"/>
<dbReference type="InterPro" id="IPR038765">
    <property type="entry name" value="Papain-like_cys_pep_sf"/>
</dbReference>
<dbReference type="Proteomes" id="UP000185680">
    <property type="component" value="Chromosome"/>
</dbReference>
<accession>A0A162SUL0</accession>
<reference evidence="3 4" key="1">
    <citation type="submission" date="2016-02" db="EMBL/GenBank/DDBJ databases">
        <title>Draft genome sequence of Hydrogenophaga sp. LPB0072.</title>
        <authorList>
            <person name="Shin S.-K."/>
            <person name="Yi H."/>
        </authorList>
    </citation>
    <scope>NUCLEOTIDE SEQUENCE [LARGE SCALE GENOMIC DNA]</scope>
    <source>
        <strain evidence="3 4">LPB0072</strain>
    </source>
</reference>
<dbReference type="AlphaFoldDB" id="A0A162SUL0"/>
<organism evidence="2 5">
    <name type="scientific">Hydrogenophaga crassostreae</name>
    <dbReference type="NCBI Taxonomy" id="1763535"/>
    <lineage>
        <taxon>Bacteria</taxon>
        <taxon>Pseudomonadati</taxon>
        <taxon>Pseudomonadota</taxon>
        <taxon>Betaproteobacteria</taxon>
        <taxon>Burkholderiales</taxon>
        <taxon>Comamonadaceae</taxon>
        <taxon>Hydrogenophaga</taxon>
    </lineage>
</organism>
<dbReference type="InterPro" id="IPR002931">
    <property type="entry name" value="Transglutaminase-like"/>
</dbReference>
<name>A0A162SUL0_9BURK</name>
<evidence type="ECO:0000313" key="4">
    <source>
        <dbReference type="Proteomes" id="UP000185657"/>
    </source>
</evidence>
<dbReference type="Pfam" id="PF01841">
    <property type="entry name" value="Transglut_core"/>
    <property type="match status" value="1"/>
</dbReference>
<evidence type="ECO:0000313" key="3">
    <source>
        <dbReference type="EMBL" id="OAD40477.1"/>
    </source>
</evidence>
<dbReference type="RefSeq" id="WP_066093136.1">
    <property type="nucleotide sequence ID" value="NZ_CP017476.1"/>
</dbReference>
<evidence type="ECO:0000259" key="1">
    <source>
        <dbReference type="Pfam" id="PF01841"/>
    </source>
</evidence>
<dbReference type="OrthoDB" id="5438043at2"/>
<proteinExistence type="predicted"/>
<dbReference type="EMBL" id="CP017476">
    <property type="protein sequence ID" value="AOW12606.1"/>
    <property type="molecule type" value="Genomic_DNA"/>
</dbReference>